<dbReference type="RefSeq" id="WP_285723923.1">
    <property type="nucleotide sequence ID" value="NZ_BSDD01000002.1"/>
</dbReference>
<proteinExistence type="predicted"/>
<dbReference type="InterPro" id="IPR029046">
    <property type="entry name" value="LolA/LolB/LppX"/>
</dbReference>
<evidence type="ECO:0000256" key="2">
    <source>
        <dbReference type="SAM" id="SignalP"/>
    </source>
</evidence>
<keyword evidence="1 2" id="KW-0732">Signal</keyword>
<dbReference type="Gene3D" id="2.50.20.10">
    <property type="entry name" value="Lipoprotein localisation LolA/LolB/LppX"/>
    <property type="match status" value="1"/>
</dbReference>
<feature type="chain" id="PRO_5046181469" description="Outer membrane lipoprotein carrier protein LolA" evidence="2">
    <location>
        <begin position="22"/>
        <end position="232"/>
    </location>
</feature>
<feature type="signal peptide" evidence="2">
    <location>
        <begin position="1"/>
        <end position="21"/>
    </location>
</feature>
<comment type="caution">
    <text evidence="3">The sequence shown here is derived from an EMBL/GenBank/DDBJ whole genome shotgun (WGS) entry which is preliminary data.</text>
</comment>
<reference evidence="3 4" key="1">
    <citation type="journal article" date="2023" name="Antonie Van Leeuwenhoek">
        <title>Mesoterricola silvestris gen. nov., sp. nov., Mesoterricola sediminis sp. nov., Geothrix oryzae sp. nov., Geothrix edaphica sp. nov., Geothrix rubra sp. nov., and Geothrix limicola sp. nov., six novel members of Acidobacteriota isolated from soils.</title>
        <authorList>
            <person name="Itoh H."/>
            <person name="Sugisawa Y."/>
            <person name="Mise K."/>
            <person name="Xu Z."/>
            <person name="Kuniyasu M."/>
            <person name="Ushijima N."/>
            <person name="Kawano K."/>
            <person name="Kobayashi E."/>
            <person name="Shiratori Y."/>
            <person name="Masuda Y."/>
            <person name="Senoo K."/>
        </authorList>
    </citation>
    <scope>NUCLEOTIDE SEQUENCE [LARGE SCALE GENOMIC DNA]</scope>
    <source>
        <strain evidence="3 4">Red803</strain>
    </source>
</reference>
<name>A0ABQ5Q550_9BACT</name>
<organism evidence="3 4">
    <name type="scientific">Geothrix rubra</name>
    <dbReference type="NCBI Taxonomy" id="2927977"/>
    <lineage>
        <taxon>Bacteria</taxon>
        <taxon>Pseudomonadati</taxon>
        <taxon>Acidobacteriota</taxon>
        <taxon>Holophagae</taxon>
        <taxon>Holophagales</taxon>
        <taxon>Holophagaceae</taxon>
        <taxon>Geothrix</taxon>
    </lineage>
</organism>
<evidence type="ECO:0000256" key="1">
    <source>
        <dbReference type="ARBA" id="ARBA00022729"/>
    </source>
</evidence>
<dbReference type="Proteomes" id="UP001165089">
    <property type="component" value="Unassembled WGS sequence"/>
</dbReference>
<dbReference type="SUPFAM" id="SSF89392">
    <property type="entry name" value="Prokaryotic lipoproteins and lipoprotein localization factors"/>
    <property type="match status" value="1"/>
</dbReference>
<evidence type="ECO:0000313" key="3">
    <source>
        <dbReference type="EMBL" id="GLH69833.1"/>
    </source>
</evidence>
<evidence type="ECO:0000313" key="4">
    <source>
        <dbReference type="Proteomes" id="UP001165089"/>
    </source>
</evidence>
<dbReference type="CDD" id="cd16325">
    <property type="entry name" value="LolA"/>
    <property type="match status" value="1"/>
</dbReference>
<sequence>MKAAALLLPLLLALPALGAQAPVAGAPPSLKEVVERFDAAQAQVQTLQCPFTLTLRRALLKTPTVTKGTLYLQGSDFVHFAFQPPEDLILHLTPKALTSYSPGAKQGELLKIGIIRNADRKFLGLGQKLSFLSEYFQIGLGESRDVPGTWFLTLLPRRMATRKRMQALNLWVDRETWLPRQVQWIERSGDSWLLELGPLKLNQPLPPAVTGFKLPEGIPVRNEFSFFATRKK</sequence>
<accession>A0ABQ5Q550</accession>
<evidence type="ECO:0008006" key="5">
    <source>
        <dbReference type="Google" id="ProtNLM"/>
    </source>
</evidence>
<gene>
    <name evidence="3" type="ORF">GETHPA_13660</name>
</gene>
<dbReference type="InterPro" id="IPR004564">
    <property type="entry name" value="OM_lipoprot_carrier_LolA-like"/>
</dbReference>
<protein>
    <recommendedName>
        <fullName evidence="5">Outer membrane lipoprotein carrier protein LolA</fullName>
    </recommendedName>
</protein>
<keyword evidence="4" id="KW-1185">Reference proteome</keyword>
<dbReference type="EMBL" id="BSDD01000002">
    <property type="protein sequence ID" value="GLH69833.1"/>
    <property type="molecule type" value="Genomic_DNA"/>
</dbReference>